<dbReference type="SUPFAM" id="SSF54593">
    <property type="entry name" value="Glyoxalase/Bleomycin resistance protein/Dihydroxybiphenyl dioxygenase"/>
    <property type="match status" value="1"/>
</dbReference>
<dbReference type="PANTHER" id="PTHR43048">
    <property type="entry name" value="METHYLMALONYL-COA EPIMERASE"/>
    <property type="match status" value="1"/>
</dbReference>
<keyword evidence="2" id="KW-0479">Metal-binding</keyword>
<dbReference type="GO" id="GO:0046872">
    <property type="term" value="F:metal ion binding"/>
    <property type="evidence" value="ECO:0007669"/>
    <property type="project" value="UniProtKB-KW"/>
</dbReference>
<dbReference type="InterPro" id="IPR037523">
    <property type="entry name" value="VOC_core"/>
</dbReference>
<keyword evidence="4" id="KW-0170">Cobalt</keyword>
<dbReference type="eggNOG" id="KOG2944">
    <property type="taxonomic scope" value="Eukaryota"/>
</dbReference>
<dbReference type="Pfam" id="PF13669">
    <property type="entry name" value="Glyoxalase_4"/>
    <property type="match status" value="1"/>
</dbReference>
<evidence type="ECO:0000256" key="6">
    <source>
        <dbReference type="ARBA" id="ARBA00053742"/>
    </source>
</evidence>
<dbReference type="PROSITE" id="PS51819">
    <property type="entry name" value="VOC"/>
    <property type="match status" value="1"/>
</dbReference>
<dbReference type="RefSeq" id="XP_009497816.1">
    <property type="nucleotide sequence ID" value="XM_009499541.1"/>
</dbReference>
<dbReference type="PANTHER" id="PTHR43048:SF3">
    <property type="entry name" value="METHYLMALONYL-COA EPIMERASE, MITOCHONDRIAL"/>
    <property type="match status" value="1"/>
</dbReference>
<dbReference type="OrthoDB" id="16820at2759"/>
<evidence type="ECO:0000256" key="3">
    <source>
        <dbReference type="ARBA" id="ARBA00023235"/>
    </source>
</evidence>
<evidence type="ECO:0000313" key="12">
    <source>
        <dbReference type="Proteomes" id="UP000030693"/>
    </source>
</evidence>
<dbReference type="InterPro" id="IPR029068">
    <property type="entry name" value="Glyas_Bleomycin-R_OHBP_Dase"/>
</dbReference>
<dbReference type="GO" id="GO:0005739">
    <property type="term" value="C:mitochondrion"/>
    <property type="evidence" value="ECO:0007669"/>
    <property type="project" value="TreeGrafter"/>
</dbReference>
<gene>
    <name evidence="11" type="ORF">H696_05727</name>
</gene>
<dbReference type="EMBL" id="KB932213">
    <property type="protein sequence ID" value="KCV67785.1"/>
    <property type="molecule type" value="Genomic_DNA"/>
</dbReference>
<dbReference type="AlphaFoldDB" id="A0A058Z0K1"/>
<evidence type="ECO:0000259" key="10">
    <source>
        <dbReference type="PROSITE" id="PS51819"/>
    </source>
</evidence>
<reference evidence="11" key="1">
    <citation type="submission" date="2013-04" db="EMBL/GenBank/DDBJ databases">
        <title>The Genome Sequence of Fonticula alba ATCC 38817.</title>
        <authorList>
            <consortium name="The Broad Institute Genomics Platform"/>
            <person name="Russ C."/>
            <person name="Cuomo C."/>
            <person name="Burger G."/>
            <person name="Gray M.W."/>
            <person name="Holland P.W.H."/>
            <person name="King N."/>
            <person name="Lang F.B.F."/>
            <person name="Roger A.J."/>
            <person name="Ruiz-Trillo I."/>
            <person name="Brown M."/>
            <person name="Walker B."/>
            <person name="Young S."/>
            <person name="Zeng Q."/>
            <person name="Gargeya S."/>
            <person name="Fitzgerald M."/>
            <person name="Haas B."/>
            <person name="Abouelleil A."/>
            <person name="Allen A.W."/>
            <person name="Alvarado L."/>
            <person name="Arachchi H.M."/>
            <person name="Berlin A.M."/>
            <person name="Chapman S.B."/>
            <person name="Gainer-Dewar J."/>
            <person name="Goldberg J."/>
            <person name="Griggs A."/>
            <person name="Gujja S."/>
            <person name="Hansen M."/>
            <person name="Howarth C."/>
            <person name="Imamovic A."/>
            <person name="Ireland A."/>
            <person name="Larimer J."/>
            <person name="McCowan C."/>
            <person name="Murphy C."/>
            <person name="Pearson M."/>
            <person name="Poon T.W."/>
            <person name="Priest M."/>
            <person name="Roberts A."/>
            <person name="Saif S."/>
            <person name="Shea T."/>
            <person name="Sisk P."/>
            <person name="Sykes S."/>
            <person name="Wortman J."/>
            <person name="Nusbaum C."/>
            <person name="Birren B."/>
        </authorList>
    </citation>
    <scope>NUCLEOTIDE SEQUENCE [LARGE SCALE GENOMIC DNA]</scope>
    <source>
        <strain evidence="11">ATCC 38817</strain>
    </source>
</reference>
<keyword evidence="3" id="KW-0413">Isomerase</keyword>
<evidence type="ECO:0000256" key="2">
    <source>
        <dbReference type="ARBA" id="ARBA00022723"/>
    </source>
</evidence>
<evidence type="ECO:0000256" key="8">
    <source>
        <dbReference type="ARBA" id="ARBA00071337"/>
    </source>
</evidence>
<feature type="domain" description="VOC" evidence="10">
    <location>
        <begin position="53"/>
        <end position="190"/>
    </location>
</feature>
<protein>
    <recommendedName>
        <fullName evidence="8">Methylmalonyl-CoA epimerase, mitochondrial</fullName>
        <ecNumber evidence="7">5.1.99.1</ecNumber>
    </recommendedName>
    <alternativeName>
        <fullName evidence="9">DL-methylmalonyl-CoA racemase</fullName>
    </alternativeName>
</protein>
<dbReference type="GeneID" id="20530452"/>
<sequence>MLRSVSAFSTARSAARAVFAAPRAATAVRAFSASTPPASEEGVRDSPVWQLGKINHIAIAVPNLKDTSFFYRDILRASHVSEEQNLPEHGVTTVFIHPGQDKSQTLIELLHPYPADSTTSPISSFLARNPQGGIHHVCLEVNDIQAACASLREKGIRLLYDAPKIGAHGKPVMFIHPKDCNGVLVELEQE</sequence>
<evidence type="ECO:0000256" key="5">
    <source>
        <dbReference type="ARBA" id="ARBA00050406"/>
    </source>
</evidence>
<name>A0A058Z0K1_FONAL</name>
<comment type="function">
    <text evidence="6">Methylmalonyl-CoA epimerase involved in propionyl-CoA metabolism.</text>
</comment>
<dbReference type="Gene3D" id="3.10.180.10">
    <property type="entry name" value="2,3-Dihydroxybiphenyl 1,2-Dioxygenase, domain 1"/>
    <property type="match status" value="1"/>
</dbReference>
<dbReference type="GO" id="GO:0046491">
    <property type="term" value="P:L-methylmalonyl-CoA metabolic process"/>
    <property type="evidence" value="ECO:0007669"/>
    <property type="project" value="TreeGrafter"/>
</dbReference>
<organism evidence="11">
    <name type="scientific">Fonticula alba</name>
    <name type="common">Slime mold</name>
    <dbReference type="NCBI Taxonomy" id="691883"/>
    <lineage>
        <taxon>Eukaryota</taxon>
        <taxon>Rotosphaerida</taxon>
        <taxon>Fonticulaceae</taxon>
        <taxon>Fonticula</taxon>
    </lineage>
</organism>
<keyword evidence="12" id="KW-1185">Reference proteome</keyword>
<dbReference type="Proteomes" id="UP000030693">
    <property type="component" value="Unassembled WGS sequence"/>
</dbReference>
<evidence type="ECO:0000256" key="4">
    <source>
        <dbReference type="ARBA" id="ARBA00023285"/>
    </source>
</evidence>
<comment type="catalytic activity">
    <reaction evidence="5">
        <text>(R)-methylmalonyl-CoA = (S)-methylmalonyl-CoA</text>
        <dbReference type="Rhea" id="RHEA:20553"/>
        <dbReference type="ChEBI" id="CHEBI:57326"/>
        <dbReference type="ChEBI" id="CHEBI:57327"/>
        <dbReference type="EC" id="5.1.99.1"/>
    </reaction>
    <physiologicalReaction direction="right-to-left" evidence="5">
        <dbReference type="Rhea" id="RHEA:20555"/>
    </physiologicalReaction>
</comment>
<dbReference type="OMA" id="IHHICYE"/>
<evidence type="ECO:0000256" key="9">
    <source>
        <dbReference type="ARBA" id="ARBA00081771"/>
    </source>
</evidence>
<dbReference type="FunFam" id="3.10.180.10:FF:000003">
    <property type="entry name" value="Methylmalonyl-CoA epimerase, mitochondrial"/>
    <property type="match status" value="1"/>
</dbReference>
<dbReference type="GO" id="GO:0004493">
    <property type="term" value="F:methylmalonyl-CoA epimerase activity"/>
    <property type="evidence" value="ECO:0007669"/>
    <property type="project" value="UniProtKB-EC"/>
</dbReference>
<dbReference type="InterPro" id="IPR051785">
    <property type="entry name" value="MMCE/EMCE_epimerase"/>
</dbReference>
<dbReference type="EC" id="5.1.99.1" evidence="7"/>
<proteinExistence type="inferred from homology"/>
<accession>A0A058Z0K1</accession>
<dbReference type="NCBIfam" id="TIGR03081">
    <property type="entry name" value="metmalonyl_epim"/>
    <property type="match status" value="1"/>
</dbReference>
<dbReference type="STRING" id="691883.A0A058Z0K1"/>
<evidence type="ECO:0000313" key="11">
    <source>
        <dbReference type="EMBL" id="KCV67785.1"/>
    </source>
</evidence>
<evidence type="ECO:0000256" key="1">
    <source>
        <dbReference type="ARBA" id="ARBA00009308"/>
    </source>
</evidence>
<comment type="similarity">
    <text evidence="1">Belongs to the methylmalonyl-CoA epimerase family.</text>
</comment>
<dbReference type="CDD" id="cd07249">
    <property type="entry name" value="MMCE"/>
    <property type="match status" value="1"/>
</dbReference>
<dbReference type="InterPro" id="IPR017515">
    <property type="entry name" value="MeMalonyl-CoA_epimerase"/>
</dbReference>
<evidence type="ECO:0000256" key="7">
    <source>
        <dbReference type="ARBA" id="ARBA00066411"/>
    </source>
</evidence>